<evidence type="ECO:0000313" key="1">
    <source>
        <dbReference type="EMBL" id="KKL27493.1"/>
    </source>
</evidence>
<name>A0A0F9EUK3_9ZZZZ</name>
<dbReference type="AlphaFoldDB" id="A0A0F9EUK3"/>
<dbReference type="EMBL" id="LAZR01035446">
    <property type="protein sequence ID" value="KKL27493.1"/>
    <property type="molecule type" value="Genomic_DNA"/>
</dbReference>
<reference evidence="1" key="1">
    <citation type="journal article" date="2015" name="Nature">
        <title>Complex archaea that bridge the gap between prokaryotes and eukaryotes.</title>
        <authorList>
            <person name="Spang A."/>
            <person name="Saw J.H."/>
            <person name="Jorgensen S.L."/>
            <person name="Zaremba-Niedzwiedzka K."/>
            <person name="Martijn J."/>
            <person name="Lind A.E."/>
            <person name="van Eijk R."/>
            <person name="Schleper C."/>
            <person name="Guy L."/>
            <person name="Ettema T.J."/>
        </authorList>
    </citation>
    <scope>NUCLEOTIDE SEQUENCE</scope>
</reference>
<organism evidence="1">
    <name type="scientific">marine sediment metagenome</name>
    <dbReference type="NCBI Taxonomy" id="412755"/>
    <lineage>
        <taxon>unclassified sequences</taxon>
        <taxon>metagenomes</taxon>
        <taxon>ecological metagenomes</taxon>
    </lineage>
</organism>
<gene>
    <name evidence="1" type="ORF">LCGC14_2384610</name>
</gene>
<protein>
    <submittedName>
        <fullName evidence="1">Uncharacterized protein</fullName>
    </submittedName>
</protein>
<feature type="non-terminal residue" evidence="1">
    <location>
        <position position="327"/>
    </location>
</feature>
<proteinExistence type="predicted"/>
<comment type="caution">
    <text evidence="1">The sequence shown here is derived from an EMBL/GenBank/DDBJ whole genome shotgun (WGS) entry which is preliminary data.</text>
</comment>
<accession>A0A0F9EUK3</accession>
<sequence>MATFARSVQDSFSFSDRLKILLLIEVTATPQDVFTFSEVLITPTPIVIVLADSFTFTDRMGGNIPITRVVSTGSGTFSDSLGRDGQDFNRQPQDTSTFSESLVRAIIGGASGTQILSATELLPISEQIVRRVIRDRSPQDSKTFVDKIFPVITNVRTVTVSGAAFADSMQRDGQDFGRELTDALTFSDNLELITTAPGTVNVKLQDLSGLVENFLTGDEFMRRMQDTGTFAEQIVRHKIAGTLFGEDLGFVENFQTFDTFVRRHSDAFTFTDQIRPLANKLRLLQDSSTFVDQNITSDHFTRLLQEEFNFAERGNRFLAEGGGDSTT</sequence>